<name>A0A1B7M0I5_9MICC</name>
<dbReference type="InterPro" id="IPR036388">
    <property type="entry name" value="WH-like_DNA-bd_sf"/>
</dbReference>
<dbReference type="SMART" id="SM00347">
    <property type="entry name" value="HTH_MARR"/>
    <property type="match status" value="1"/>
</dbReference>
<evidence type="ECO:0000259" key="1">
    <source>
        <dbReference type="PROSITE" id="PS50995"/>
    </source>
</evidence>
<dbReference type="InterPro" id="IPR039422">
    <property type="entry name" value="MarR/SlyA-like"/>
</dbReference>
<keyword evidence="3" id="KW-1185">Reference proteome</keyword>
<evidence type="ECO:0000313" key="2">
    <source>
        <dbReference type="EMBL" id="OAV61602.1"/>
    </source>
</evidence>
<sequence length="154" mass="17340">MNAELLEANELDPSPLRDTEMAKEIQFLTARLAAKGNAYANKLLEEVDLNVRQFSVLALAASELKPTQREMSSFVALDPSQIVALVDTLEDRNLVKRETDRRDRRSKNIVATTEGEKLYRQARAITMTAEDHVLANLTTSERDQLRALLTKVTL</sequence>
<gene>
    <name evidence="2" type="ORF">A6F49_09095</name>
</gene>
<dbReference type="RefSeq" id="WP_043055411.1">
    <property type="nucleotide sequence ID" value="NZ_LXEY01000016.1"/>
</dbReference>
<protein>
    <recommendedName>
        <fullName evidence="1">HTH marR-type domain-containing protein</fullName>
    </recommendedName>
</protein>
<dbReference type="GO" id="GO:0003700">
    <property type="term" value="F:DNA-binding transcription factor activity"/>
    <property type="evidence" value="ECO:0007669"/>
    <property type="project" value="InterPro"/>
</dbReference>
<reference evidence="2 3" key="1">
    <citation type="submission" date="2016-04" db="EMBL/GenBank/DDBJ databases">
        <title>First whole genome shotgun sequence of the bacterium Enteractinococcus sp. strain UASWS1574.</title>
        <authorList>
            <person name="Crovadore J."/>
            <person name="Chablais R."/>
            <person name="Lefort F."/>
        </authorList>
    </citation>
    <scope>NUCLEOTIDE SEQUENCE [LARGE SCALE GENOMIC DNA]</scope>
    <source>
        <strain evidence="2 3">UASWS1574</strain>
    </source>
</reference>
<organism evidence="2 3">
    <name type="scientific">Enteractinococcus helveticum</name>
    <dbReference type="NCBI Taxonomy" id="1837282"/>
    <lineage>
        <taxon>Bacteria</taxon>
        <taxon>Bacillati</taxon>
        <taxon>Actinomycetota</taxon>
        <taxon>Actinomycetes</taxon>
        <taxon>Micrococcales</taxon>
        <taxon>Micrococcaceae</taxon>
    </lineage>
</organism>
<dbReference type="InterPro" id="IPR000835">
    <property type="entry name" value="HTH_MarR-typ"/>
</dbReference>
<dbReference type="Pfam" id="PF01047">
    <property type="entry name" value="MarR"/>
    <property type="match status" value="1"/>
</dbReference>
<dbReference type="OrthoDB" id="8635520at2"/>
<feature type="domain" description="HTH marR-type" evidence="1">
    <location>
        <begin position="18"/>
        <end position="154"/>
    </location>
</feature>
<dbReference type="Proteomes" id="UP000078292">
    <property type="component" value="Unassembled WGS sequence"/>
</dbReference>
<dbReference type="InterPro" id="IPR036390">
    <property type="entry name" value="WH_DNA-bd_sf"/>
</dbReference>
<dbReference type="AlphaFoldDB" id="A0A1B7M0I5"/>
<proteinExistence type="predicted"/>
<dbReference type="Gene3D" id="1.10.10.10">
    <property type="entry name" value="Winged helix-like DNA-binding domain superfamily/Winged helix DNA-binding domain"/>
    <property type="match status" value="1"/>
</dbReference>
<dbReference type="PRINTS" id="PR00598">
    <property type="entry name" value="HTHMARR"/>
</dbReference>
<dbReference type="EMBL" id="LXEY01000016">
    <property type="protein sequence ID" value="OAV61602.1"/>
    <property type="molecule type" value="Genomic_DNA"/>
</dbReference>
<evidence type="ECO:0000313" key="3">
    <source>
        <dbReference type="Proteomes" id="UP000078292"/>
    </source>
</evidence>
<comment type="caution">
    <text evidence="2">The sequence shown here is derived from an EMBL/GenBank/DDBJ whole genome shotgun (WGS) entry which is preliminary data.</text>
</comment>
<dbReference type="GO" id="GO:0006950">
    <property type="term" value="P:response to stress"/>
    <property type="evidence" value="ECO:0007669"/>
    <property type="project" value="TreeGrafter"/>
</dbReference>
<dbReference type="SUPFAM" id="SSF46785">
    <property type="entry name" value="Winged helix' DNA-binding domain"/>
    <property type="match status" value="1"/>
</dbReference>
<accession>A0A1B7M0I5</accession>
<dbReference type="PANTHER" id="PTHR33164">
    <property type="entry name" value="TRANSCRIPTIONAL REGULATOR, MARR FAMILY"/>
    <property type="match status" value="1"/>
</dbReference>
<dbReference type="PROSITE" id="PS50995">
    <property type="entry name" value="HTH_MARR_2"/>
    <property type="match status" value="1"/>
</dbReference>
<dbReference type="PANTHER" id="PTHR33164:SF43">
    <property type="entry name" value="HTH-TYPE TRANSCRIPTIONAL REPRESSOR YETL"/>
    <property type="match status" value="1"/>
</dbReference>
<dbReference type="STRING" id="1837282.A6F49_09095"/>